<evidence type="ECO:0000313" key="2">
    <source>
        <dbReference type="Proteomes" id="UP001208570"/>
    </source>
</evidence>
<dbReference type="Proteomes" id="UP001208570">
    <property type="component" value="Unassembled WGS sequence"/>
</dbReference>
<accession>A0AAD9IRY9</accession>
<dbReference type="CDD" id="cd22823">
    <property type="entry name" value="Gal_Rha_Lectin"/>
    <property type="match status" value="1"/>
</dbReference>
<proteinExistence type="predicted"/>
<comment type="caution">
    <text evidence="1">The sequence shown here is derived from an EMBL/GenBank/DDBJ whole genome shotgun (WGS) entry which is preliminary data.</text>
</comment>
<evidence type="ECO:0000313" key="1">
    <source>
        <dbReference type="EMBL" id="KAK2139458.1"/>
    </source>
</evidence>
<dbReference type="EMBL" id="JAODUP010001775">
    <property type="protein sequence ID" value="KAK2139458.1"/>
    <property type="molecule type" value="Genomic_DNA"/>
</dbReference>
<protein>
    <recommendedName>
        <fullName evidence="3">SUEL-type lectin domain-containing protein</fullName>
    </recommendedName>
</protein>
<keyword evidence="2" id="KW-1185">Reference proteome</keyword>
<dbReference type="Gene3D" id="2.60.120.740">
    <property type="match status" value="1"/>
</dbReference>
<dbReference type="PANTHER" id="PTHR46780">
    <property type="entry name" value="PROTEIN EVA-1"/>
    <property type="match status" value="1"/>
</dbReference>
<reference evidence="1" key="1">
    <citation type="journal article" date="2023" name="Mol. Biol. Evol.">
        <title>Third-Generation Sequencing Reveals the Adaptive Role of the Epigenome in Three Deep-Sea Polychaetes.</title>
        <authorList>
            <person name="Perez M."/>
            <person name="Aroh O."/>
            <person name="Sun Y."/>
            <person name="Lan Y."/>
            <person name="Juniper S.K."/>
            <person name="Young C.R."/>
            <person name="Angers B."/>
            <person name="Qian P.Y."/>
        </authorList>
    </citation>
    <scope>NUCLEOTIDE SEQUENCE</scope>
    <source>
        <strain evidence="1">P08H-3</strain>
    </source>
</reference>
<dbReference type="InterPro" id="IPR043159">
    <property type="entry name" value="Lectin_gal-bd_sf"/>
</dbReference>
<evidence type="ECO:0008006" key="3">
    <source>
        <dbReference type="Google" id="ProtNLM"/>
    </source>
</evidence>
<sequence>MTYIKTIFDIYKMDVGGYNQCLFVMLCLWNVKKINSESEEICSSMKFRPECPPNHAILPEVARYGRMNLGRCIKEAYGYLGCQSDVLNLVDRWCSGRQRCQVEVPNLDLDQANANNQG</sequence>
<feature type="non-terminal residue" evidence="1">
    <location>
        <position position="1"/>
    </location>
</feature>
<name>A0AAD9IRY9_9ANNE</name>
<gene>
    <name evidence="1" type="ORF">LSH36_1776g00057</name>
</gene>
<organism evidence="1 2">
    <name type="scientific">Paralvinella palmiformis</name>
    <dbReference type="NCBI Taxonomy" id="53620"/>
    <lineage>
        <taxon>Eukaryota</taxon>
        <taxon>Metazoa</taxon>
        <taxon>Spiralia</taxon>
        <taxon>Lophotrochozoa</taxon>
        <taxon>Annelida</taxon>
        <taxon>Polychaeta</taxon>
        <taxon>Sedentaria</taxon>
        <taxon>Canalipalpata</taxon>
        <taxon>Terebellida</taxon>
        <taxon>Terebelliformia</taxon>
        <taxon>Alvinellidae</taxon>
        <taxon>Paralvinella</taxon>
    </lineage>
</organism>
<dbReference type="AlphaFoldDB" id="A0AAD9IRY9"/>